<dbReference type="SUPFAM" id="SSF142906">
    <property type="entry name" value="YjbR-like"/>
    <property type="match status" value="1"/>
</dbReference>
<sequence length="126" mass="14449">MTGDEIEKLAITIALKMPKAELDYPFGEDIKVIKIMDKMFMLSTSLQGNKMINLKVQPDDGEMLRDAYPSIRAGYHMNKRHWITIYAGELITPELIEDLVQSSYALVVNKLTKAQKQVLDIHRQIK</sequence>
<keyword evidence="1" id="KW-0238">DNA-binding</keyword>
<dbReference type="EMBL" id="RAXT01000005">
    <property type="protein sequence ID" value="RKG39457.1"/>
    <property type="molecule type" value="Genomic_DNA"/>
</dbReference>
<dbReference type="Proteomes" id="UP000280405">
    <property type="component" value="Unassembled WGS sequence"/>
</dbReference>
<dbReference type="InterPro" id="IPR058532">
    <property type="entry name" value="YjbR/MT2646/Rv2570-like"/>
</dbReference>
<dbReference type="InterPro" id="IPR038056">
    <property type="entry name" value="YjbR-like_sf"/>
</dbReference>
<dbReference type="RefSeq" id="WP_120383138.1">
    <property type="nucleotide sequence ID" value="NZ_RAXT01000005.1"/>
</dbReference>
<gene>
    <name evidence="1" type="ORF">D7V20_04495</name>
</gene>
<dbReference type="GO" id="GO:0003677">
    <property type="term" value="F:DNA binding"/>
    <property type="evidence" value="ECO:0007669"/>
    <property type="project" value="UniProtKB-KW"/>
</dbReference>
<dbReference type="Gene3D" id="3.90.1150.30">
    <property type="match status" value="1"/>
</dbReference>
<dbReference type="PANTHER" id="PTHR35145">
    <property type="entry name" value="CYTOPLASMIC PROTEIN-RELATED"/>
    <property type="match status" value="1"/>
</dbReference>
<keyword evidence="2" id="KW-1185">Reference proteome</keyword>
<comment type="caution">
    <text evidence="1">The sequence shown here is derived from an EMBL/GenBank/DDBJ whole genome shotgun (WGS) entry which is preliminary data.</text>
</comment>
<dbReference type="PANTHER" id="PTHR35145:SF1">
    <property type="entry name" value="CYTOPLASMIC PROTEIN"/>
    <property type="match status" value="1"/>
</dbReference>
<evidence type="ECO:0000313" key="2">
    <source>
        <dbReference type="Proteomes" id="UP000280405"/>
    </source>
</evidence>
<dbReference type="AlphaFoldDB" id="A0A3A8EX54"/>
<dbReference type="OrthoDB" id="3194910at2"/>
<accession>A0A3A8EX54</accession>
<reference evidence="1 2" key="1">
    <citation type="submission" date="2018-09" db="EMBL/GenBank/DDBJ databases">
        <title>The draft genome of Acinetobacter spp. strains.</title>
        <authorList>
            <person name="Qin J."/>
            <person name="Feng Y."/>
            <person name="Zong Z."/>
        </authorList>
    </citation>
    <scope>NUCLEOTIDE SEQUENCE [LARGE SCALE GENOMIC DNA]</scope>
    <source>
        <strain evidence="1 2">WCHAc060115</strain>
    </source>
</reference>
<name>A0A3A8EX54_9GAMM</name>
<proteinExistence type="predicted"/>
<protein>
    <submittedName>
        <fullName evidence="1">MmcQ/YjbR family DNA-binding protein</fullName>
    </submittedName>
</protein>
<organism evidence="1 2">
    <name type="scientific">Acinetobacter rongchengensis</name>
    <dbReference type="NCBI Taxonomy" id="2419601"/>
    <lineage>
        <taxon>Bacteria</taxon>
        <taxon>Pseudomonadati</taxon>
        <taxon>Pseudomonadota</taxon>
        <taxon>Gammaproteobacteria</taxon>
        <taxon>Moraxellales</taxon>
        <taxon>Moraxellaceae</taxon>
        <taxon>Acinetobacter</taxon>
    </lineage>
</organism>
<evidence type="ECO:0000313" key="1">
    <source>
        <dbReference type="EMBL" id="RKG39457.1"/>
    </source>
</evidence>
<dbReference type="InterPro" id="IPR007351">
    <property type="entry name" value="YjbR"/>
</dbReference>
<dbReference type="Pfam" id="PF04237">
    <property type="entry name" value="YjbR"/>
    <property type="match status" value="1"/>
</dbReference>